<evidence type="ECO:0000259" key="3">
    <source>
        <dbReference type="SMART" id="SM00331"/>
    </source>
</evidence>
<feature type="domain" description="PPM-type phosphatase" evidence="3">
    <location>
        <begin position="146"/>
        <end position="362"/>
    </location>
</feature>
<evidence type="ECO:0000313" key="4">
    <source>
        <dbReference type="EMBL" id="RKN47672.1"/>
    </source>
</evidence>
<name>A0A3A9ZGJ7_9ACTN</name>
<dbReference type="SMART" id="SM00331">
    <property type="entry name" value="PP2C_SIG"/>
    <property type="match status" value="1"/>
</dbReference>
<accession>A0A3A9ZGJ7</accession>
<sequence length="367" mass="39205">MRTNPPAERVADRTDAAGSPWAPWLGLRLAIGFIAVVLLVDVAAGTHAVLIGFLALAPLFAAAVDTPRRTGVVSATAITAAVAAGLPSGMLGSLDHLLRVLVVIAVSLMAVYVARARTRREERLRRMAEIVRTTQAAILREPPRYAAGVELAARYVSAYEEAGVGGDLYEVVADHDRLRIIVGDVCGKGLAAVRLASAVTGAFRQLAIIRPDLVQVARDLDALVAREPTSARGTTFVTAVLVELRDGEIRTVNCGHPAPILRRRSGEMTECGTSPPDRPLGLAGPRTAEIGRHWAVGDRLLLLTDGLIEARDGERRFFPMDALRDCLAEPSVDRCLDAVWGAVHRHVGGEPHDDIALLLAERRPAVG</sequence>
<keyword evidence="2" id="KW-0812">Transmembrane</keyword>
<dbReference type="Gene3D" id="3.60.40.10">
    <property type="entry name" value="PPM-type phosphatase domain"/>
    <property type="match status" value="1"/>
</dbReference>
<protein>
    <submittedName>
        <fullName evidence="4">Serine/threonine-protein phosphatase</fullName>
    </submittedName>
</protein>
<dbReference type="AlphaFoldDB" id="A0A3A9ZGJ7"/>
<dbReference type="EMBL" id="RBAK01000004">
    <property type="protein sequence ID" value="RKN47672.1"/>
    <property type="molecule type" value="Genomic_DNA"/>
</dbReference>
<keyword evidence="2" id="KW-1133">Transmembrane helix</keyword>
<organism evidence="4 5">
    <name type="scientific">Micromonospora endolithica</name>
    <dbReference type="NCBI Taxonomy" id="230091"/>
    <lineage>
        <taxon>Bacteria</taxon>
        <taxon>Bacillati</taxon>
        <taxon>Actinomycetota</taxon>
        <taxon>Actinomycetes</taxon>
        <taxon>Micromonosporales</taxon>
        <taxon>Micromonosporaceae</taxon>
        <taxon>Micromonospora</taxon>
    </lineage>
</organism>
<dbReference type="Proteomes" id="UP000281726">
    <property type="component" value="Unassembled WGS sequence"/>
</dbReference>
<evidence type="ECO:0000256" key="2">
    <source>
        <dbReference type="SAM" id="Phobius"/>
    </source>
</evidence>
<evidence type="ECO:0000256" key="1">
    <source>
        <dbReference type="ARBA" id="ARBA00022801"/>
    </source>
</evidence>
<dbReference type="PANTHER" id="PTHR43156">
    <property type="entry name" value="STAGE II SPORULATION PROTEIN E-RELATED"/>
    <property type="match status" value="1"/>
</dbReference>
<gene>
    <name evidence="4" type="ORF">D7223_13030</name>
</gene>
<feature type="transmembrane region" description="Helical" evidence="2">
    <location>
        <begin position="71"/>
        <end position="91"/>
    </location>
</feature>
<reference evidence="4 5" key="1">
    <citation type="journal article" date="2004" name="Syst. Appl. Microbiol.">
        <title>Cryptoendolithic actinomycetes from antarctic sandstone rock samples: Micromonospora endolithica sp. nov. and two isolates related to Micromonospora coerulea Jensen 1932.</title>
        <authorList>
            <person name="Hirsch P."/>
            <person name="Mevs U."/>
            <person name="Kroppenstedt R.M."/>
            <person name="Schumann P."/>
            <person name="Stackebrandt E."/>
        </authorList>
    </citation>
    <scope>NUCLEOTIDE SEQUENCE [LARGE SCALE GENOMIC DNA]</scope>
    <source>
        <strain evidence="4 5">JCM 12677</strain>
    </source>
</reference>
<comment type="caution">
    <text evidence="4">The sequence shown here is derived from an EMBL/GenBank/DDBJ whole genome shotgun (WGS) entry which is preliminary data.</text>
</comment>
<dbReference type="InterPro" id="IPR036457">
    <property type="entry name" value="PPM-type-like_dom_sf"/>
</dbReference>
<keyword evidence="5" id="KW-1185">Reference proteome</keyword>
<proteinExistence type="predicted"/>
<keyword evidence="2" id="KW-0472">Membrane</keyword>
<dbReference type="GO" id="GO:0016791">
    <property type="term" value="F:phosphatase activity"/>
    <property type="evidence" value="ECO:0007669"/>
    <property type="project" value="TreeGrafter"/>
</dbReference>
<feature type="transmembrane region" description="Helical" evidence="2">
    <location>
        <begin position="97"/>
        <end position="116"/>
    </location>
</feature>
<dbReference type="PANTHER" id="PTHR43156:SF2">
    <property type="entry name" value="STAGE II SPORULATION PROTEIN E"/>
    <property type="match status" value="1"/>
</dbReference>
<feature type="transmembrane region" description="Helical" evidence="2">
    <location>
        <begin position="21"/>
        <end position="40"/>
    </location>
</feature>
<feature type="transmembrane region" description="Helical" evidence="2">
    <location>
        <begin position="46"/>
        <end position="64"/>
    </location>
</feature>
<keyword evidence="1" id="KW-0378">Hydrolase</keyword>
<dbReference type="InterPro" id="IPR052016">
    <property type="entry name" value="Bact_Sigma-Reg"/>
</dbReference>
<dbReference type="Pfam" id="PF07228">
    <property type="entry name" value="SpoIIE"/>
    <property type="match status" value="1"/>
</dbReference>
<evidence type="ECO:0000313" key="5">
    <source>
        <dbReference type="Proteomes" id="UP000281726"/>
    </source>
</evidence>
<dbReference type="InterPro" id="IPR001932">
    <property type="entry name" value="PPM-type_phosphatase-like_dom"/>
</dbReference>
<dbReference type="SUPFAM" id="SSF81606">
    <property type="entry name" value="PP2C-like"/>
    <property type="match status" value="1"/>
</dbReference>